<feature type="region of interest" description="Disordered" evidence="6">
    <location>
        <begin position="1925"/>
        <end position="1965"/>
    </location>
</feature>
<name>A0AAD5T963_9FUNG</name>
<dbReference type="EMBL" id="JADGJH010000134">
    <property type="protein sequence ID" value="KAJ3136566.1"/>
    <property type="molecule type" value="Genomic_DNA"/>
</dbReference>
<evidence type="ECO:0000256" key="4">
    <source>
        <dbReference type="ARBA" id="ARBA00022801"/>
    </source>
</evidence>
<dbReference type="GO" id="GO:0032259">
    <property type="term" value="P:methylation"/>
    <property type="evidence" value="ECO:0007669"/>
    <property type="project" value="UniProtKB-KW"/>
</dbReference>
<sequence length="2457" mass="272832">MREKKSGSGSGRNSSKNSPAASKTNSSTQKTNAGAKRSPAQRKLDAATPAAKPITDFFKQSELPAGWTKTLSTRPDGKPDPTYHGPGGMKLRSLVAVLRYCESSSTPIKNKVAVPGSKNSKAVDVEDSDSGKEESSTASKRKTPVSTPSKAKSSSAQKMSSPEEAVKSDDEKSTPRRLSRKYAIKKRRFIDDDSDFEKGVSESSSFEGTSDYSEETEVSSEPSEKSDDETMEDSDEEVGTSSNDQHGTIEIIVNAGRDSESETESKPVKSKTPMKQLSMTQFFGGSSSNPSTASKPTITKRKPPAKKRASATKKLKLDDDVEDNERLADLEPINKLPEMFADMIARVPKLIDSIQRLAKGRPPLRLATMCSGTESPLLAIKLISDALSAKLGTPNALKFHHVFSCEIEPFKQAYIDRNFKPPILFRDVRQLCNETATTAYGATVSVPGNVDILIAGTSCVDYSSLNNKKQGIEAKGESGETFRGMLGWVKNHRPPIVILENVCGAPWDTVVEHFDGIGYNATFTRTDTKLYYIPHTRTRVYLIALSREKLFGYSEDMVDEWKDVLKGMARKASTPVEDYLLATDDPRIHAARQDLAKTKDDVGSKTGRTDWSRCESRHAFARINEELGNKRPLTAWSEGGMSNYPDFAWNDWGRTQTDRVLDLSDINYLRLAKTGLDVMYKTLVWNLSQNVDRNTASSNPGISPCLTPTMIAYITNRGGPLVGLEALSLQGIPVNQLLLTRESEDQLADLAGNAMSSTVVGAAFLAALVVGIEGLIAHKDKLIAEMSAEDLSGPVEVIVDLDAHVTRSHMLEHANLDLAVKNSQSLKEVLKRANLASRHCVCEGRDGVSKDSIQTCIECNHSSCLSCGGRPEHSYDVENLILSKSRANPSEFTVFLKDALPMRLYINWITFEKLNEIAAAMNPSPKTINSDIFNSWAIIVSKALTGCTEFRYSALKRQEVWTIFYTSRDARLVLSLDPKNPCWQIYVNTPKGTSLAVREALQQPIAQMQLDSSSDTFFEESWAIFYPANFDFKVAITGKGALIDSWEAKLGLEGKFQGTKVWSHWTVKNESEISLPFGGIDGTYRTIGKCGTAMEYLHKRESNEEKFGELFFFLDPTRCGLPEEDPFVFASRSRRLEFGEQRLPIAILDPSWRPSSITGKQLVDCRVKGFWSDLGSSVSIQSLPSNTPIAGAKFAVLQKDAFLKSVESELSLCRASVSLVQVRVPLGTFVEDVWGRKDWNEVDLVKAGKHTFERVAWFSERIKMPQWVNDWTFMNSKDVSLESLIHCSSPCEKCAPTEPNILWIPNSKGNSKNFVAIEDPSQAGVYENALKNRPNPFVCQLKLNAESTEESAVGTFRVGLNFVSLIHRAAARLITVPFTVESNSDFQFSWRLTFGANNTAHSKLTTFQKLELTSNRNDPQVAQPPNFKKYPLRPEQLRSLGWMISQEENPRAFTEEEISEASLEYLGWRAEGRASRLVSIRGGVVADEVGYGKTAITLGVIDYFKQQQVLNPQPLPNVVGKISVKATLVLVPGHLLKQWPSEINKFTGESLKTIVITDVSNLNKFTIRDIMKADVVVASSNIFSSEKYWTNFEIFASHGKLPPNAKAGGRYFNARYKECLVCLKKQVENLKNGLIDTLVKDIEKALDQSAVEEANSKKSSIVQSKRLKGQKYRESVGGEIGEEDEEDEEDAKLAKTHRLGKASVPDPWGFINADVKKDYKNMKCPPFELFNWNRLVVDEFTYLANRIHAAVINMTSVNRWILSGTPPVKDFNDIKSVAVFLGVHLGVDDESEFSGQKAKSRKKEATSVEQFHAFREVHTTEWHARRHSLAQIFLNQFVRQNIAEIDEIFSEQVFCKVELPPAERAIYLELEHHLQALDMNSKKAIKTKSGMDGDRDKRMIKALGSSSCAEEALMKRCSHFALDEGDSAGVTDEDNSEEGEDEAVSDNDLGEKNGGESKPKSPSKLLTAAETCREIVLTRSQQLLECVVDLWLQINRVKLVRKTAAGRSDYQEHCKSVRVKESESVDHFDKWLMMVGSGNHVGDTEAMAILVVLIHRSKSVDEGSLASTLISKAYEDLIGPEKSANIVDDVLKIKNLVDIDLKTLPKTPSKAESKSETKLKENGVKKSKKTDREAKEDTKNNFASELAKFSLTSGKNKFDLLEVLHFIREQSHAAGRLQKELIGRIRSLRFFTGVDKIVLSENRFDILHSAITNCMSETCLTNKTVVSSDRKYLVENSAILSCCGHMGCLSCIVRSSTNQKCLQKGCNIVVHDKSIVPTTIFGDLELSRESTASATSGKFGAKLLSLIRIIQEKVLPNDEKVLVFVQFDDLMEKVGEALDYYGIAHLEIKGSSAQKSKSLDIFQTPGKGKSVAPVLLLNVGDESAAGANLTVANHVVFLNPLFHQSNEWIQACETQAIGRSRRYGQDKKVWIYRMLAADTIDTTLFEKRSKFVEMSKC</sequence>
<keyword evidence="3" id="KW-0547">Nucleotide-binding</keyword>
<feature type="compositionally biased region" description="Basic and acidic residues" evidence="6">
    <location>
        <begin position="164"/>
        <end position="174"/>
    </location>
</feature>
<dbReference type="Pfam" id="PF00176">
    <property type="entry name" value="SNF2-rel_dom"/>
    <property type="match status" value="1"/>
</dbReference>
<dbReference type="PROSITE" id="PS50982">
    <property type="entry name" value="MBD"/>
    <property type="match status" value="1"/>
</dbReference>
<feature type="domain" description="MBD" evidence="7">
    <location>
        <begin position="53"/>
        <end position="121"/>
    </location>
</feature>
<comment type="caution">
    <text evidence="8">The sequence shown here is derived from an EMBL/GenBank/DDBJ whole genome shotgun (WGS) entry which is preliminary data.</text>
</comment>
<dbReference type="Gene3D" id="3.40.50.10810">
    <property type="entry name" value="Tandem AAA-ATPase domain"/>
    <property type="match status" value="2"/>
</dbReference>
<dbReference type="Gene3D" id="3.40.50.300">
    <property type="entry name" value="P-loop containing nucleotide triphosphate hydrolases"/>
    <property type="match status" value="1"/>
</dbReference>
<evidence type="ECO:0000313" key="8">
    <source>
        <dbReference type="EMBL" id="KAJ3136566.1"/>
    </source>
</evidence>
<keyword evidence="1" id="KW-0489">Methyltransferase</keyword>
<feature type="compositionally biased region" description="Low complexity" evidence="6">
    <location>
        <begin position="144"/>
        <end position="160"/>
    </location>
</feature>
<dbReference type="GO" id="GO:0005524">
    <property type="term" value="F:ATP binding"/>
    <property type="evidence" value="ECO:0007669"/>
    <property type="project" value="UniProtKB-KW"/>
</dbReference>
<dbReference type="InterPro" id="IPR014001">
    <property type="entry name" value="Helicase_ATP-bd"/>
</dbReference>
<feature type="compositionally biased region" description="Basic residues" evidence="6">
    <location>
        <begin position="175"/>
        <end position="188"/>
    </location>
</feature>
<protein>
    <recommendedName>
        <fullName evidence="7">MBD domain-containing protein</fullName>
    </recommendedName>
</protein>
<evidence type="ECO:0000259" key="7">
    <source>
        <dbReference type="PROSITE" id="PS50982"/>
    </source>
</evidence>
<evidence type="ECO:0000256" key="5">
    <source>
        <dbReference type="ARBA" id="ARBA00022840"/>
    </source>
</evidence>
<dbReference type="InterPro" id="IPR027417">
    <property type="entry name" value="P-loop_NTPase"/>
</dbReference>
<feature type="compositionally biased region" description="Acidic residues" evidence="6">
    <location>
        <begin position="1925"/>
        <end position="1945"/>
    </location>
</feature>
<dbReference type="PANTHER" id="PTHR45626">
    <property type="entry name" value="TRANSCRIPTION TERMINATION FACTOR 2-RELATED"/>
    <property type="match status" value="1"/>
</dbReference>
<feature type="compositionally biased region" description="Basic and acidic residues" evidence="6">
    <location>
        <begin position="257"/>
        <end position="267"/>
    </location>
</feature>
<dbReference type="GO" id="GO:0006281">
    <property type="term" value="P:DNA repair"/>
    <property type="evidence" value="ECO:0007669"/>
    <property type="project" value="TreeGrafter"/>
</dbReference>
<dbReference type="CDD" id="cd18793">
    <property type="entry name" value="SF2_C_SNF"/>
    <property type="match status" value="1"/>
</dbReference>
<evidence type="ECO:0000256" key="1">
    <source>
        <dbReference type="ARBA" id="ARBA00022603"/>
    </source>
</evidence>
<feature type="compositionally biased region" description="Polar residues" evidence="6">
    <location>
        <begin position="19"/>
        <end position="32"/>
    </location>
</feature>
<dbReference type="InterPro" id="IPR001739">
    <property type="entry name" value="Methyl_CpG_DNA-bd"/>
</dbReference>
<gene>
    <name evidence="8" type="ORF">HK100_001549</name>
</gene>
<dbReference type="InterPro" id="IPR038718">
    <property type="entry name" value="SNF2-like_sf"/>
</dbReference>
<feature type="compositionally biased region" description="Polar residues" evidence="6">
    <location>
        <begin position="273"/>
        <end position="294"/>
    </location>
</feature>
<feature type="compositionally biased region" description="Basic and acidic residues" evidence="6">
    <location>
        <begin position="1949"/>
        <end position="1959"/>
    </location>
</feature>
<accession>A0AAD5T963</accession>
<dbReference type="InterPro" id="IPR029063">
    <property type="entry name" value="SAM-dependent_MTases_sf"/>
</dbReference>
<dbReference type="SUPFAM" id="SSF54171">
    <property type="entry name" value="DNA-binding domain"/>
    <property type="match status" value="1"/>
</dbReference>
<keyword evidence="2" id="KW-0808">Transferase</keyword>
<proteinExistence type="predicted"/>
<dbReference type="InterPro" id="IPR016177">
    <property type="entry name" value="DNA-bd_dom_sf"/>
</dbReference>
<reference evidence="8" key="1">
    <citation type="submission" date="2020-05" db="EMBL/GenBank/DDBJ databases">
        <title>Phylogenomic resolution of chytrid fungi.</title>
        <authorList>
            <person name="Stajich J.E."/>
            <person name="Amses K."/>
            <person name="Simmons R."/>
            <person name="Seto K."/>
            <person name="Myers J."/>
            <person name="Bonds A."/>
            <person name="Quandt C.A."/>
            <person name="Barry K."/>
            <person name="Liu P."/>
            <person name="Grigoriev I."/>
            <person name="Longcore J.E."/>
            <person name="James T.Y."/>
        </authorList>
    </citation>
    <scope>NUCLEOTIDE SEQUENCE</scope>
    <source>
        <strain evidence="8">JEL0513</strain>
    </source>
</reference>
<feature type="compositionally biased region" description="Basic residues" evidence="6">
    <location>
        <begin position="298"/>
        <end position="314"/>
    </location>
</feature>
<dbReference type="SUPFAM" id="SSF53335">
    <property type="entry name" value="S-adenosyl-L-methionine-dependent methyltransferases"/>
    <property type="match status" value="1"/>
</dbReference>
<dbReference type="Gene3D" id="3.30.890.10">
    <property type="entry name" value="Methyl-cpg-binding Protein 2, Chain A"/>
    <property type="match status" value="1"/>
</dbReference>
<dbReference type="SMART" id="SM00487">
    <property type="entry name" value="DEXDc"/>
    <property type="match status" value="1"/>
</dbReference>
<organism evidence="8 9">
    <name type="scientific">Physocladia obscura</name>
    <dbReference type="NCBI Taxonomy" id="109957"/>
    <lineage>
        <taxon>Eukaryota</taxon>
        <taxon>Fungi</taxon>
        <taxon>Fungi incertae sedis</taxon>
        <taxon>Chytridiomycota</taxon>
        <taxon>Chytridiomycota incertae sedis</taxon>
        <taxon>Chytridiomycetes</taxon>
        <taxon>Chytridiales</taxon>
        <taxon>Chytriomycetaceae</taxon>
        <taxon>Physocladia</taxon>
    </lineage>
</organism>
<dbReference type="Gene3D" id="3.40.50.150">
    <property type="entry name" value="Vaccinia Virus protein VP39"/>
    <property type="match status" value="1"/>
</dbReference>
<dbReference type="InterPro" id="IPR001525">
    <property type="entry name" value="C5_MeTfrase"/>
</dbReference>
<evidence type="ECO:0000256" key="2">
    <source>
        <dbReference type="ARBA" id="ARBA00022679"/>
    </source>
</evidence>
<keyword evidence="9" id="KW-1185">Reference proteome</keyword>
<feature type="compositionally biased region" description="Basic and acidic residues" evidence="6">
    <location>
        <begin position="121"/>
        <end position="135"/>
    </location>
</feature>
<feature type="compositionally biased region" description="Polar residues" evidence="6">
    <location>
        <begin position="201"/>
        <end position="211"/>
    </location>
</feature>
<keyword evidence="5" id="KW-0067">ATP-binding</keyword>
<dbReference type="GO" id="GO:0016787">
    <property type="term" value="F:hydrolase activity"/>
    <property type="evidence" value="ECO:0007669"/>
    <property type="project" value="UniProtKB-KW"/>
</dbReference>
<dbReference type="InterPro" id="IPR050628">
    <property type="entry name" value="SNF2_RAD54_helicase_TF"/>
</dbReference>
<feature type="compositionally biased region" description="Acidic residues" evidence="6">
    <location>
        <begin position="226"/>
        <end position="238"/>
    </location>
</feature>
<feature type="region of interest" description="Disordered" evidence="6">
    <location>
        <begin position="2106"/>
        <end position="2137"/>
    </location>
</feature>
<evidence type="ECO:0000313" key="9">
    <source>
        <dbReference type="Proteomes" id="UP001211907"/>
    </source>
</evidence>
<dbReference type="GO" id="GO:0008168">
    <property type="term" value="F:methyltransferase activity"/>
    <property type="evidence" value="ECO:0007669"/>
    <property type="project" value="UniProtKB-KW"/>
</dbReference>
<dbReference type="GO" id="GO:0005634">
    <property type="term" value="C:nucleus"/>
    <property type="evidence" value="ECO:0007669"/>
    <property type="project" value="TreeGrafter"/>
</dbReference>
<dbReference type="Proteomes" id="UP001211907">
    <property type="component" value="Unassembled WGS sequence"/>
</dbReference>
<dbReference type="GO" id="GO:0003677">
    <property type="term" value="F:DNA binding"/>
    <property type="evidence" value="ECO:0007669"/>
    <property type="project" value="InterPro"/>
</dbReference>
<dbReference type="InterPro" id="IPR000330">
    <property type="entry name" value="SNF2_N"/>
</dbReference>
<dbReference type="InterPro" id="IPR049730">
    <property type="entry name" value="SNF2/RAD54-like_C"/>
</dbReference>
<dbReference type="SUPFAM" id="SSF52540">
    <property type="entry name" value="P-loop containing nucleoside triphosphate hydrolases"/>
    <property type="match status" value="2"/>
</dbReference>
<dbReference type="GO" id="GO:0008094">
    <property type="term" value="F:ATP-dependent activity, acting on DNA"/>
    <property type="evidence" value="ECO:0007669"/>
    <property type="project" value="TreeGrafter"/>
</dbReference>
<dbReference type="PANTHER" id="PTHR45626:SF26">
    <property type="entry name" value="FAMILY HELICASE, PUTATIVE (AFU_ORTHOLOGUE AFUA_2G09120)-RELATED"/>
    <property type="match status" value="1"/>
</dbReference>
<keyword evidence="4" id="KW-0378">Hydrolase</keyword>
<evidence type="ECO:0000256" key="6">
    <source>
        <dbReference type="SAM" id="MobiDB-lite"/>
    </source>
</evidence>
<dbReference type="Pfam" id="PF00145">
    <property type="entry name" value="DNA_methylase"/>
    <property type="match status" value="1"/>
</dbReference>
<evidence type="ECO:0000256" key="3">
    <source>
        <dbReference type="ARBA" id="ARBA00022741"/>
    </source>
</evidence>
<feature type="region of interest" description="Disordered" evidence="6">
    <location>
        <begin position="105"/>
        <end position="317"/>
    </location>
</feature>
<feature type="region of interest" description="Disordered" evidence="6">
    <location>
        <begin position="1"/>
        <end position="89"/>
    </location>
</feature>